<dbReference type="Pfam" id="PF03167">
    <property type="entry name" value="UDG"/>
    <property type="match status" value="1"/>
</dbReference>
<keyword evidence="8" id="KW-0175">Coiled coil</keyword>
<dbReference type="InterPro" id="IPR043502">
    <property type="entry name" value="DNA/RNA_pol_sf"/>
</dbReference>
<evidence type="ECO:0000259" key="9">
    <source>
        <dbReference type="SMART" id="SM00986"/>
    </source>
</evidence>
<keyword evidence="3" id="KW-0227">DNA damage</keyword>
<evidence type="ECO:0000256" key="2">
    <source>
        <dbReference type="ARBA" id="ARBA00022723"/>
    </source>
</evidence>
<dbReference type="GO" id="GO:0046872">
    <property type="term" value="F:metal ion binding"/>
    <property type="evidence" value="ECO:0007669"/>
    <property type="project" value="UniProtKB-KW"/>
</dbReference>
<dbReference type="InterPro" id="IPR036895">
    <property type="entry name" value="Uracil-DNA_glycosylase-like_sf"/>
</dbReference>
<evidence type="ECO:0000256" key="4">
    <source>
        <dbReference type="ARBA" id="ARBA00022801"/>
    </source>
</evidence>
<dbReference type="Pfam" id="PF01612">
    <property type="entry name" value="DNA_pol_A_exo1"/>
    <property type="match status" value="1"/>
</dbReference>
<comment type="caution">
    <text evidence="10">The sequence shown here is derived from an EMBL/GenBank/DDBJ whole genome shotgun (WGS) entry which is preliminary data.</text>
</comment>
<feature type="coiled-coil region" evidence="8">
    <location>
        <begin position="479"/>
        <end position="506"/>
    </location>
</feature>
<keyword evidence="2" id="KW-0479">Metal-binding</keyword>
<protein>
    <recommendedName>
        <fullName evidence="9">Uracil-DNA glycosylase-like domain-containing protein</fullName>
    </recommendedName>
</protein>
<dbReference type="InterPro" id="IPR051536">
    <property type="entry name" value="UDG_Type-4/5"/>
</dbReference>
<dbReference type="InterPro" id="IPR005122">
    <property type="entry name" value="Uracil-DNA_glycosylase-like"/>
</dbReference>
<name>A0A0F9TAM8_9ZZZZ</name>
<organism evidence="10">
    <name type="scientific">marine sediment metagenome</name>
    <dbReference type="NCBI Taxonomy" id="412755"/>
    <lineage>
        <taxon>unclassified sequences</taxon>
        <taxon>metagenomes</taxon>
        <taxon>ecological metagenomes</taxon>
    </lineage>
</organism>
<evidence type="ECO:0000256" key="5">
    <source>
        <dbReference type="ARBA" id="ARBA00023004"/>
    </source>
</evidence>
<dbReference type="GO" id="GO:0008408">
    <property type="term" value="F:3'-5' exonuclease activity"/>
    <property type="evidence" value="ECO:0007669"/>
    <property type="project" value="InterPro"/>
</dbReference>
<dbReference type="GO" id="GO:0097506">
    <property type="term" value="F:deaminated base DNA N-glycosylase activity"/>
    <property type="evidence" value="ECO:0007669"/>
    <property type="project" value="UniProtKB-ARBA"/>
</dbReference>
<dbReference type="InterPro" id="IPR036397">
    <property type="entry name" value="RNaseH_sf"/>
</dbReference>
<evidence type="ECO:0000256" key="8">
    <source>
        <dbReference type="SAM" id="Coils"/>
    </source>
</evidence>
<keyword evidence="1" id="KW-0004">4Fe-4S</keyword>
<dbReference type="InterPro" id="IPR012337">
    <property type="entry name" value="RNaseH-like_sf"/>
</dbReference>
<reference evidence="10" key="1">
    <citation type="journal article" date="2015" name="Nature">
        <title>Complex archaea that bridge the gap between prokaryotes and eukaryotes.</title>
        <authorList>
            <person name="Spang A."/>
            <person name="Saw J.H."/>
            <person name="Jorgensen S.L."/>
            <person name="Zaremba-Niedzwiedzka K."/>
            <person name="Martijn J."/>
            <person name="Lind A.E."/>
            <person name="van Eijk R."/>
            <person name="Schleper C."/>
            <person name="Guy L."/>
            <person name="Ettema T.J."/>
        </authorList>
    </citation>
    <scope>NUCLEOTIDE SEQUENCE</scope>
</reference>
<evidence type="ECO:0000256" key="6">
    <source>
        <dbReference type="ARBA" id="ARBA00023014"/>
    </source>
</evidence>
<dbReference type="GO" id="GO:0006281">
    <property type="term" value="P:DNA repair"/>
    <property type="evidence" value="ECO:0007669"/>
    <property type="project" value="UniProtKB-KW"/>
</dbReference>
<keyword evidence="7" id="KW-0234">DNA repair</keyword>
<dbReference type="SMART" id="SM00987">
    <property type="entry name" value="UreE_C"/>
    <property type="match status" value="1"/>
</dbReference>
<dbReference type="InterPro" id="IPR002562">
    <property type="entry name" value="3'-5'_exonuclease_dom"/>
</dbReference>
<sequence>MIQSNKQVPDWGDASSRLILIGEAPGREEEQRGQPFVGASGLKLNEWWARAGLHRGMFYITNVLPSRPWNNDISKVPQEELDYWAEHLRKKISGLPEPFILIPTGKTALRALLGKDNISDLRGSILSYEDEGRTIKVIPTIHPAATLRAKKFEARCIYDWMRIAYEGGFREVRLPKRDHIIAPPMDQCENYAYRVLELQKPLAVDIETHPQEGITCVGFATGPQQSFTIPFGVKRSIHLTGNKPKEVKERETKKANDRISKAVFHKEHPLESYHTKKRELNSIEKWKIQKRPLVVICRIVEEYEKEHKLPSPDWESDGGYFITVGYWETEEQNEKAKDIIRSLIEGENPLIFHNGFYDTYWLKDWLGCDIQNWHWDTLAMHHCLVPNEEHSLDFLASVYTSEPFWKKETKEAEASGKYYKKQEVLWKYNGKDVAVTFELYEKFLKMLQDSGRMDFYWKHYYNLYEPLLELSLTGIKTDIEKRSQRRVQFQEELQVLLKEIEELAEKPLHGAKALSSKKVQEYLYEDLKLPKQKRYRPEKKEKTSTADELAIRTLMLRFPEKLNVVGEKILRCQRLNKLLGYLKEAKIDPDGRLRSQYKFNTTTGRLASGSNPYGTGDNAQNVDRELRNIYVAG</sequence>
<keyword evidence="4" id="KW-0378">Hydrolase</keyword>
<dbReference type="SUPFAM" id="SSF52141">
    <property type="entry name" value="Uracil-DNA glycosylase-like"/>
    <property type="match status" value="1"/>
</dbReference>
<evidence type="ECO:0000256" key="3">
    <source>
        <dbReference type="ARBA" id="ARBA00022763"/>
    </source>
</evidence>
<dbReference type="SMART" id="SM00986">
    <property type="entry name" value="UDG"/>
    <property type="match status" value="1"/>
</dbReference>
<dbReference type="SUPFAM" id="SSF53098">
    <property type="entry name" value="Ribonuclease H-like"/>
    <property type="match status" value="1"/>
</dbReference>
<dbReference type="PANTHER" id="PTHR33693">
    <property type="entry name" value="TYPE-5 URACIL-DNA GLYCOSYLASE"/>
    <property type="match status" value="1"/>
</dbReference>
<dbReference type="Gene3D" id="3.30.420.10">
    <property type="entry name" value="Ribonuclease H-like superfamily/Ribonuclease H"/>
    <property type="match status" value="1"/>
</dbReference>
<keyword evidence="5" id="KW-0408">Iron</keyword>
<dbReference type="Gene3D" id="1.20.1060.10">
    <property type="entry name" value="Taq DNA Polymerase, Chain T, domain 4"/>
    <property type="match status" value="1"/>
</dbReference>
<gene>
    <name evidence="10" type="ORF">LCGC14_0752480</name>
</gene>
<dbReference type="GO" id="GO:0051539">
    <property type="term" value="F:4 iron, 4 sulfur cluster binding"/>
    <property type="evidence" value="ECO:0007669"/>
    <property type="project" value="UniProtKB-KW"/>
</dbReference>
<dbReference type="SUPFAM" id="SSF56672">
    <property type="entry name" value="DNA/RNA polymerases"/>
    <property type="match status" value="1"/>
</dbReference>
<evidence type="ECO:0000313" key="10">
    <source>
        <dbReference type="EMBL" id="KKN38553.1"/>
    </source>
</evidence>
<dbReference type="EMBL" id="LAZR01001821">
    <property type="protein sequence ID" value="KKN38553.1"/>
    <property type="molecule type" value="Genomic_DNA"/>
</dbReference>
<keyword evidence="6" id="KW-0411">Iron-sulfur</keyword>
<proteinExistence type="predicted"/>
<dbReference type="PANTHER" id="PTHR33693:SF1">
    <property type="entry name" value="TYPE-4 URACIL-DNA GLYCOSYLASE"/>
    <property type="match status" value="1"/>
</dbReference>
<dbReference type="GO" id="GO:0003676">
    <property type="term" value="F:nucleic acid binding"/>
    <property type="evidence" value="ECO:0007669"/>
    <property type="project" value="InterPro"/>
</dbReference>
<evidence type="ECO:0000256" key="1">
    <source>
        <dbReference type="ARBA" id="ARBA00022485"/>
    </source>
</evidence>
<dbReference type="AlphaFoldDB" id="A0A0F9TAM8"/>
<feature type="domain" description="Uracil-DNA glycosylase-like" evidence="9">
    <location>
        <begin position="9"/>
        <end position="161"/>
    </location>
</feature>
<dbReference type="CDD" id="cd10030">
    <property type="entry name" value="UDG-F4_TTUDGA_SPO1dp_like"/>
    <property type="match status" value="1"/>
</dbReference>
<evidence type="ECO:0000256" key="7">
    <source>
        <dbReference type="ARBA" id="ARBA00023204"/>
    </source>
</evidence>
<accession>A0A0F9TAM8</accession>
<dbReference type="Gene3D" id="3.40.470.10">
    <property type="entry name" value="Uracil-DNA glycosylase-like domain"/>
    <property type="match status" value="1"/>
</dbReference>